<sequence>MSEALVQIRDVAEHLQTLAVQADVISVQIELESTRGKRLASLLRGVKFLVQDFNSKGVLIAAILGHPDKQKQHPYFTRSKSRKMAEMAEEVEKICKEIKKEMEDLLDKSQTDLLSKIAVMLSGRDTERGKRVVINPDVMINESGSTQDGTPCTNEQSFQASPSNKLVAQEDLYKQLEDKVKNVDAFPRMDARELSLVPDLELPPKFKMPDFEKYNGTSCPEAHITMFVRRMTGHINNDPLLIHCFQDSLTGSAAKWYNQLSRTKINSWNDLAQAFVRQYNHVTDITPDRVTLQNMEKKSNESFRQYAQRWRDIAAQVQPPLLEKETAMLFIGTLKKPFLSHMIGSATKDFSDIVMTGEMIENAIRSRKIETDEGYKRSNPKKKEGEVSNTGVYSAGFSKQVTVGQPKSTPHNAQTSSKQGVNTRVKREDVQYTPIPVTYGELYKNLYDAHVVSPFYLTPLQPPYPKWYDPKVQCDYHAGIIGHSIENCTGFKNLVEKLIKIGVVRFDDAVGPNVAGNPLPNHMEAGVNAIMGDGGKKTKTNVDGIKSPLSWVWKKMVEMGLVTSPFEDDQNIPDGYCLYHNEQGYDIQECVDFKVLVQSMMDNKRMEFYEEATPEEMDVYASEEETHRKDVESSFPVVIISGSRKGEMVESLRPRVVIQRPMPFPYKDNKVVPWRYDCDMAIQGKNASGERIKEKNLIIEPEKRETSAPEPPINEPVKEEEVREFLKFLKHSEYNVMEQLHKLPARISVLALLLSSESHRNALLKVLNETFVPKDISVNKLDKLANNINADNFIYFNDDEIPPNDNGSALNVLPLSTLNRLPVDSSHMKTCHNLVRAFDGTERSVMGRIEIQLEIGPIVYDVYFLVMDIKPTYNCLLGRPWIHSAGAIPSSLHQKLKCISDGRLVTVSAEEDIIASISSDAPYVAVDEDAVECSFRSLEFVNATYIAEGNRIPVSKLSKTTRMGIKFTVGKGARVDARQRRAEMIKRQERRKARLSGTDVKLEPMTFPPLSKTFVSEGFENPKSDHEVEDLEELFEVLDISAILDENKENNLSGICPYAPGTVLDNWTAEALPAVFKNISE</sequence>
<dbReference type="Pfam" id="PF03732">
    <property type="entry name" value="Retrotrans_gag"/>
    <property type="match status" value="1"/>
</dbReference>
<feature type="region of interest" description="Disordered" evidence="1">
    <location>
        <begin position="140"/>
        <end position="164"/>
    </location>
</feature>
<keyword evidence="4" id="KW-1185">Reference proteome</keyword>
<name>A0ABR2QH66_9ROSI</name>
<feature type="domain" description="Retrotransposon gag" evidence="2">
    <location>
        <begin position="247"/>
        <end position="325"/>
    </location>
</feature>
<proteinExistence type="predicted"/>
<feature type="region of interest" description="Disordered" evidence="1">
    <location>
        <begin position="402"/>
        <end position="425"/>
    </location>
</feature>
<comment type="caution">
    <text evidence="3">The sequence shown here is derived from an EMBL/GenBank/DDBJ whole genome shotgun (WGS) entry which is preliminary data.</text>
</comment>
<feature type="compositionally biased region" description="Polar residues" evidence="1">
    <location>
        <begin position="402"/>
        <end position="422"/>
    </location>
</feature>
<evidence type="ECO:0000259" key="2">
    <source>
        <dbReference type="Pfam" id="PF03732"/>
    </source>
</evidence>
<dbReference type="Gene3D" id="2.40.70.10">
    <property type="entry name" value="Acid Proteases"/>
    <property type="match status" value="1"/>
</dbReference>
<dbReference type="Proteomes" id="UP001396334">
    <property type="component" value="Unassembled WGS sequence"/>
</dbReference>
<gene>
    <name evidence="3" type="ORF">V6N11_082149</name>
</gene>
<dbReference type="CDD" id="cd00303">
    <property type="entry name" value="retropepsin_like"/>
    <property type="match status" value="1"/>
</dbReference>
<reference evidence="3 4" key="1">
    <citation type="journal article" date="2024" name="G3 (Bethesda)">
        <title>Genome assembly of Hibiscus sabdariffa L. provides insights into metabolisms of medicinal natural products.</title>
        <authorList>
            <person name="Kim T."/>
        </authorList>
    </citation>
    <scope>NUCLEOTIDE SEQUENCE [LARGE SCALE GENOMIC DNA]</scope>
    <source>
        <strain evidence="3">TK-2024</strain>
        <tissue evidence="3">Old leaves</tissue>
    </source>
</reference>
<evidence type="ECO:0000313" key="3">
    <source>
        <dbReference type="EMBL" id="KAK9000013.1"/>
    </source>
</evidence>
<dbReference type="PANTHER" id="PTHR32108">
    <property type="entry name" value="DNA-DIRECTED RNA POLYMERASE SUBUNIT ALPHA"/>
    <property type="match status" value="1"/>
</dbReference>
<evidence type="ECO:0000256" key="1">
    <source>
        <dbReference type="SAM" id="MobiDB-lite"/>
    </source>
</evidence>
<dbReference type="EMBL" id="JBBPBN010000038">
    <property type="protein sequence ID" value="KAK9000013.1"/>
    <property type="molecule type" value="Genomic_DNA"/>
</dbReference>
<accession>A0ABR2QH66</accession>
<feature type="compositionally biased region" description="Polar residues" evidence="1">
    <location>
        <begin position="142"/>
        <end position="164"/>
    </location>
</feature>
<evidence type="ECO:0000313" key="4">
    <source>
        <dbReference type="Proteomes" id="UP001396334"/>
    </source>
</evidence>
<dbReference type="PANTHER" id="PTHR32108:SF5">
    <property type="entry name" value="DYNACTIN SUBUNIT 1-LIKE"/>
    <property type="match status" value="1"/>
</dbReference>
<dbReference type="InterPro" id="IPR005162">
    <property type="entry name" value="Retrotrans_gag_dom"/>
</dbReference>
<organism evidence="3 4">
    <name type="scientific">Hibiscus sabdariffa</name>
    <name type="common">roselle</name>
    <dbReference type="NCBI Taxonomy" id="183260"/>
    <lineage>
        <taxon>Eukaryota</taxon>
        <taxon>Viridiplantae</taxon>
        <taxon>Streptophyta</taxon>
        <taxon>Embryophyta</taxon>
        <taxon>Tracheophyta</taxon>
        <taxon>Spermatophyta</taxon>
        <taxon>Magnoliopsida</taxon>
        <taxon>eudicotyledons</taxon>
        <taxon>Gunneridae</taxon>
        <taxon>Pentapetalae</taxon>
        <taxon>rosids</taxon>
        <taxon>malvids</taxon>
        <taxon>Malvales</taxon>
        <taxon>Malvaceae</taxon>
        <taxon>Malvoideae</taxon>
        <taxon>Hibiscus</taxon>
    </lineage>
</organism>
<protein>
    <recommendedName>
        <fullName evidence="2">Retrotransposon gag domain-containing protein</fullName>
    </recommendedName>
</protein>
<dbReference type="InterPro" id="IPR021109">
    <property type="entry name" value="Peptidase_aspartic_dom_sf"/>
</dbReference>